<keyword evidence="3" id="KW-0677">Repeat</keyword>
<dbReference type="InterPro" id="IPR035642">
    <property type="entry name" value="MraZ_N"/>
</dbReference>
<keyword evidence="10" id="KW-1185">Reference proteome</keyword>
<dbReference type="InterPro" id="IPR020603">
    <property type="entry name" value="MraZ_dom"/>
</dbReference>
<dbReference type="Pfam" id="PF02381">
    <property type="entry name" value="MraZ"/>
    <property type="match status" value="2"/>
</dbReference>
<comment type="subunit">
    <text evidence="7">Forms oligomers.</text>
</comment>
<dbReference type="OrthoDB" id="9807753at2"/>
<keyword evidence="4 7" id="KW-0805">Transcription regulation</keyword>
<evidence type="ECO:0000256" key="1">
    <source>
        <dbReference type="ARBA" id="ARBA00013860"/>
    </source>
</evidence>
<dbReference type="GO" id="GO:0003700">
    <property type="term" value="F:DNA-binding transcription factor activity"/>
    <property type="evidence" value="ECO:0007669"/>
    <property type="project" value="UniProtKB-UniRule"/>
</dbReference>
<dbReference type="STRING" id="1121331.SAMN02745248_00660"/>
<dbReference type="Gene3D" id="3.40.1550.20">
    <property type="entry name" value="Transcriptional regulator MraZ domain"/>
    <property type="match status" value="1"/>
</dbReference>
<dbReference type="PROSITE" id="PS51740">
    <property type="entry name" value="SPOVT_ABRB"/>
    <property type="match status" value="2"/>
</dbReference>
<dbReference type="Proteomes" id="UP000183952">
    <property type="component" value="Unassembled WGS sequence"/>
</dbReference>
<dbReference type="RefSeq" id="WP_072902307.1">
    <property type="nucleotide sequence ID" value="NZ_FRAD01000005.1"/>
</dbReference>
<dbReference type="AlphaFoldDB" id="A0A1M6L807"/>
<proteinExistence type="inferred from homology"/>
<dbReference type="SUPFAM" id="SSF89447">
    <property type="entry name" value="AbrB/MazE/MraZ-like"/>
    <property type="match status" value="1"/>
</dbReference>
<evidence type="ECO:0000259" key="8">
    <source>
        <dbReference type="PROSITE" id="PS51740"/>
    </source>
</evidence>
<evidence type="ECO:0000256" key="2">
    <source>
        <dbReference type="ARBA" id="ARBA00022490"/>
    </source>
</evidence>
<organism evidence="9 10">
    <name type="scientific">Hathewaya proteolytica DSM 3090</name>
    <dbReference type="NCBI Taxonomy" id="1121331"/>
    <lineage>
        <taxon>Bacteria</taxon>
        <taxon>Bacillati</taxon>
        <taxon>Bacillota</taxon>
        <taxon>Clostridia</taxon>
        <taxon>Eubacteriales</taxon>
        <taxon>Clostridiaceae</taxon>
        <taxon>Hathewaya</taxon>
    </lineage>
</organism>
<name>A0A1M6L807_9CLOT</name>
<dbReference type="CDD" id="cd16320">
    <property type="entry name" value="MraZ_N"/>
    <property type="match status" value="1"/>
</dbReference>
<keyword evidence="2 7" id="KW-0963">Cytoplasm</keyword>
<evidence type="ECO:0000256" key="7">
    <source>
        <dbReference type="HAMAP-Rule" id="MF_01008"/>
    </source>
</evidence>
<reference evidence="9 10" key="1">
    <citation type="submission" date="2016-11" db="EMBL/GenBank/DDBJ databases">
        <authorList>
            <person name="Jaros S."/>
            <person name="Januszkiewicz K."/>
            <person name="Wedrychowicz H."/>
        </authorList>
    </citation>
    <scope>NUCLEOTIDE SEQUENCE [LARGE SCALE GENOMIC DNA]</scope>
    <source>
        <strain evidence="9 10">DSM 3090</strain>
    </source>
</reference>
<dbReference type="GO" id="GO:0000976">
    <property type="term" value="F:transcription cis-regulatory region binding"/>
    <property type="evidence" value="ECO:0007669"/>
    <property type="project" value="TreeGrafter"/>
</dbReference>
<dbReference type="EMBL" id="FRAD01000005">
    <property type="protein sequence ID" value="SHJ67326.1"/>
    <property type="molecule type" value="Genomic_DNA"/>
</dbReference>
<dbReference type="NCBIfam" id="TIGR00242">
    <property type="entry name" value="division/cell wall cluster transcriptional repressor MraZ"/>
    <property type="match status" value="1"/>
</dbReference>
<dbReference type="InterPro" id="IPR007159">
    <property type="entry name" value="SpoVT-AbrB_dom"/>
</dbReference>
<evidence type="ECO:0000256" key="3">
    <source>
        <dbReference type="ARBA" id="ARBA00022737"/>
    </source>
</evidence>
<evidence type="ECO:0000313" key="9">
    <source>
        <dbReference type="EMBL" id="SHJ67326.1"/>
    </source>
</evidence>
<evidence type="ECO:0000313" key="10">
    <source>
        <dbReference type="Proteomes" id="UP000183952"/>
    </source>
</evidence>
<gene>
    <name evidence="7" type="primary">mraZ</name>
    <name evidence="9" type="ORF">SAMN02745248_00660</name>
</gene>
<dbReference type="GO" id="GO:0009295">
    <property type="term" value="C:nucleoid"/>
    <property type="evidence" value="ECO:0007669"/>
    <property type="project" value="UniProtKB-SubCell"/>
</dbReference>
<dbReference type="CDD" id="cd16321">
    <property type="entry name" value="MraZ_C"/>
    <property type="match status" value="1"/>
</dbReference>
<feature type="domain" description="SpoVT-AbrB" evidence="8">
    <location>
        <begin position="76"/>
        <end position="119"/>
    </location>
</feature>
<dbReference type="InterPro" id="IPR037914">
    <property type="entry name" value="SpoVT-AbrB_sf"/>
</dbReference>
<accession>A0A1M6L807</accession>
<comment type="subcellular location">
    <subcellularLocation>
        <location evidence="7">Cytoplasm</location>
        <location evidence="7">Nucleoid</location>
    </subcellularLocation>
</comment>
<evidence type="ECO:0000256" key="5">
    <source>
        <dbReference type="ARBA" id="ARBA00023125"/>
    </source>
</evidence>
<dbReference type="GO" id="GO:0005737">
    <property type="term" value="C:cytoplasm"/>
    <property type="evidence" value="ECO:0007669"/>
    <property type="project" value="UniProtKB-UniRule"/>
</dbReference>
<keyword evidence="5 7" id="KW-0238">DNA-binding</keyword>
<protein>
    <recommendedName>
        <fullName evidence="1 7">Transcriptional regulator MraZ</fullName>
    </recommendedName>
</protein>
<evidence type="ECO:0000256" key="6">
    <source>
        <dbReference type="ARBA" id="ARBA00023163"/>
    </source>
</evidence>
<dbReference type="InterPro" id="IPR035644">
    <property type="entry name" value="MraZ_C"/>
</dbReference>
<dbReference type="InterPro" id="IPR038619">
    <property type="entry name" value="MraZ_sf"/>
</dbReference>
<dbReference type="PANTHER" id="PTHR34701">
    <property type="entry name" value="TRANSCRIPTIONAL REGULATOR MRAZ"/>
    <property type="match status" value="1"/>
</dbReference>
<sequence length="143" mass="16535">MFIGEYNHAIDSKNRIVIPSKFREDLGSSFIFTKGLDGCLYVYTREEWDIFENKLKTLPLTNKNARAFSRFFLAGACEGEMDKQGRVLIPSNLLEYASIEKEIVSIGVSSRIEIWSLENWKKYNEENIDFDDIAENMSELGFL</sequence>
<dbReference type="InterPro" id="IPR003444">
    <property type="entry name" value="MraZ"/>
</dbReference>
<feature type="domain" description="SpoVT-AbrB" evidence="8">
    <location>
        <begin position="5"/>
        <end position="47"/>
    </location>
</feature>
<evidence type="ECO:0000256" key="4">
    <source>
        <dbReference type="ARBA" id="ARBA00023015"/>
    </source>
</evidence>
<dbReference type="GO" id="GO:2000143">
    <property type="term" value="P:negative regulation of DNA-templated transcription initiation"/>
    <property type="evidence" value="ECO:0007669"/>
    <property type="project" value="TreeGrafter"/>
</dbReference>
<dbReference type="FunFam" id="3.40.1550.20:FF:000002">
    <property type="entry name" value="Transcriptional regulator MraZ"/>
    <property type="match status" value="1"/>
</dbReference>
<comment type="similarity">
    <text evidence="7">Belongs to the MraZ family.</text>
</comment>
<keyword evidence="6 7" id="KW-0804">Transcription</keyword>
<dbReference type="PANTHER" id="PTHR34701:SF1">
    <property type="entry name" value="TRANSCRIPTIONAL REGULATOR MRAZ"/>
    <property type="match status" value="1"/>
</dbReference>
<dbReference type="HAMAP" id="MF_01008">
    <property type="entry name" value="MraZ"/>
    <property type="match status" value="1"/>
</dbReference>